<dbReference type="HAMAP" id="MF_03046">
    <property type="entry name" value="ENY2_Sus1"/>
    <property type="match status" value="1"/>
</dbReference>
<sequence>MTIRWENVPDSEVRAEVEAVLESQGEAKRIRQFLYENPAVSEWREQIRQMCRDLINEKGIDSLTPDLIYDQIAATAREQIPASVSDEVKAKLVAFLQTQFEDHI</sequence>
<keyword evidence="1" id="KW-0010">Activator</keyword>
<accession>A0A1J4KYL2</accession>
<keyword evidence="1" id="KW-0813">Transport</keyword>
<comment type="subcellular location">
    <subcellularLocation>
        <location evidence="1">Nucleus</location>
        <location evidence="1">Nucleoplasm</location>
    </subcellularLocation>
</comment>
<dbReference type="Proteomes" id="UP000179807">
    <property type="component" value="Unassembled WGS sequence"/>
</dbReference>
<keyword evidence="3" id="KW-1185">Reference proteome</keyword>
<reference evidence="2" key="1">
    <citation type="submission" date="2016-10" db="EMBL/GenBank/DDBJ databases">
        <authorList>
            <person name="Benchimol M."/>
            <person name="Almeida L.G."/>
            <person name="Vasconcelos A.T."/>
            <person name="Perreira-Neves A."/>
            <person name="Rosa I.A."/>
            <person name="Tasca T."/>
            <person name="Bogo M.R."/>
            <person name="de Souza W."/>
        </authorList>
    </citation>
    <scope>NUCLEOTIDE SEQUENCE [LARGE SCALE GENOMIC DNA]</scope>
    <source>
        <strain evidence="2">K</strain>
    </source>
</reference>
<dbReference type="GO" id="GO:0000124">
    <property type="term" value="C:SAGA complex"/>
    <property type="evidence" value="ECO:0007669"/>
    <property type="project" value="UniProtKB-UniRule"/>
</dbReference>
<dbReference type="Pfam" id="PF10163">
    <property type="entry name" value="EnY2"/>
    <property type="match status" value="1"/>
</dbReference>
<dbReference type="GO" id="GO:0006325">
    <property type="term" value="P:chromatin organization"/>
    <property type="evidence" value="ECO:0007669"/>
    <property type="project" value="UniProtKB-KW"/>
</dbReference>
<keyword evidence="1" id="KW-0156">Chromatin regulator</keyword>
<name>A0A1J4KYL2_9EUKA</name>
<keyword evidence="1" id="KW-0805">Transcription regulation</keyword>
<dbReference type="OrthoDB" id="6221744at2759"/>
<dbReference type="VEuPathDB" id="TrichDB:TRFO_41909"/>
<gene>
    <name evidence="2" type="ORF">TRFO_41909</name>
</gene>
<dbReference type="GO" id="GO:0015031">
    <property type="term" value="P:protein transport"/>
    <property type="evidence" value="ECO:0007669"/>
    <property type="project" value="UniProtKB-KW"/>
</dbReference>
<dbReference type="EMBL" id="MLAK01000125">
    <property type="protein sequence ID" value="OHT16250.1"/>
    <property type="molecule type" value="Genomic_DNA"/>
</dbReference>
<evidence type="ECO:0000256" key="1">
    <source>
        <dbReference type="HAMAP-Rule" id="MF_03046"/>
    </source>
</evidence>
<keyword evidence="1" id="KW-0509">mRNA transport</keyword>
<organism evidence="2 3">
    <name type="scientific">Tritrichomonas foetus</name>
    <dbReference type="NCBI Taxonomy" id="1144522"/>
    <lineage>
        <taxon>Eukaryota</taxon>
        <taxon>Metamonada</taxon>
        <taxon>Parabasalia</taxon>
        <taxon>Tritrichomonadida</taxon>
        <taxon>Tritrichomonadidae</taxon>
        <taxon>Tritrichomonas</taxon>
    </lineage>
</organism>
<dbReference type="GeneID" id="94848747"/>
<keyword evidence="1" id="KW-0804">Transcription</keyword>
<comment type="function">
    <text evidence="1">Involved in mRNA export coupled transcription activation by association with both the TREX-2 and the SAGA complexes. The transcription regulatory histone acetylation (HAT) complex SAGA is a multiprotein complex that activates transcription by remodeling chromatin and mediating histone acetylation and deubiquitination. Within the SAGA complex, participates to a subcomplex that specifically deubiquitinates histones. The SAGA complex is recruited to specific gene promoters by activators, where it is required for transcription. The TREX-2 complex functions in docking export-competent ribonucleoprotein particles (mRNPs) to the nuclear entrance of the nuclear pore complex (nuclear basket). TREX-2 participates in mRNA export and accurate chromatin positioning in the nucleus by tethering genes to the nuclear periphery.</text>
</comment>
<dbReference type="GO" id="GO:0006368">
    <property type="term" value="P:transcription elongation by RNA polymerase II"/>
    <property type="evidence" value="ECO:0007669"/>
    <property type="project" value="UniProtKB-UniRule"/>
</dbReference>
<dbReference type="GO" id="GO:0006406">
    <property type="term" value="P:mRNA export from nucleus"/>
    <property type="evidence" value="ECO:0007669"/>
    <property type="project" value="UniProtKB-UniRule"/>
</dbReference>
<dbReference type="RefSeq" id="XP_068369386.1">
    <property type="nucleotide sequence ID" value="XM_068514043.1"/>
</dbReference>
<dbReference type="GO" id="GO:0005643">
    <property type="term" value="C:nuclear pore"/>
    <property type="evidence" value="ECO:0007669"/>
    <property type="project" value="UniProtKB-UniRule"/>
</dbReference>
<dbReference type="GO" id="GO:0070390">
    <property type="term" value="C:transcription export complex 2"/>
    <property type="evidence" value="ECO:0007669"/>
    <property type="project" value="UniProtKB-UniRule"/>
</dbReference>
<dbReference type="InterPro" id="IPR038212">
    <property type="entry name" value="TF_EnY2_sf"/>
</dbReference>
<evidence type="ECO:0000313" key="2">
    <source>
        <dbReference type="EMBL" id="OHT16250.1"/>
    </source>
</evidence>
<dbReference type="GO" id="GO:0003713">
    <property type="term" value="F:transcription coactivator activity"/>
    <property type="evidence" value="ECO:0007669"/>
    <property type="project" value="UniProtKB-UniRule"/>
</dbReference>
<dbReference type="GO" id="GO:0071819">
    <property type="term" value="C:DUBm complex"/>
    <property type="evidence" value="ECO:0007669"/>
    <property type="project" value="UniProtKB-UniRule"/>
</dbReference>
<comment type="caution">
    <text evidence="2">The sequence shown here is derived from an EMBL/GenBank/DDBJ whole genome shotgun (WGS) entry which is preliminary data.</text>
</comment>
<comment type="subunit">
    <text evidence="1">Component of the nuclear pore complex (NPC)-associated TREX-2 complex (transcription and export complex 2). Component of the SAGA transcription coactivator-HAT complex. Within the SAGA complex, participates to a subcomplex of SAGA called the DUB module (deubiquitination module).</text>
</comment>
<keyword evidence="1" id="KW-0539">Nucleus</keyword>
<keyword evidence="1" id="KW-0653">Protein transport</keyword>
<dbReference type="GO" id="GO:0005654">
    <property type="term" value="C:nucleoplasm"/>
    <property type="evidence" value="ECO:0007669"/>
    <property type="project" value="UniProtKB-SubCell"/>
</dbReference>
<evidence type="ECO:0000313" key="3">
    <source>
        <dbReference type="Proteomes" id="UP000179807"/>
    </source>
</evidence>
<comment type="similarity">
    <text evidence="1">Belongs to the ENY2 family.</text>
</comment>
<dbReference type="AlphaFoldDB" id="A0A1J4KYL2"/>
<keyword evidence="1" id="KW-0811">Translocation</keyword>
<dbReference type="Gene3D" id="1.10.246.140">
    <property type="match status" value="1"/>
</dbReference>
<proteinExistence type="inferred from homology"/>
<dbReference type="InterPro" id="IPR018783">
    <property type="entry name" value="TF_ENY2"/>
</dbReference>
<protein>
    <recommendedName>
        <fullName evidence="1">Transcription and mRNA export factor ENY2</fullName>
    </recommendedName>
    <alternativeName>
        <fullName evidence="1">Enhancer of yellow 2 transcription factor homolog</fullName>
    </alternativeName>
</protein>
<dbReference type="PANTHER" id="PTHR12514">
    <property type="entry name" value="ENHANCER OF YELLOW 2 TRANSCRIPTION FACTOR"/>
    <property type="match status" value="1"/>
</dbReference>